<accession>Q1QJH5</accession>
<proteinExistence type="predicted"/>
<sequence length="110" mass="12204">MNGVTFSSKCYIVVCAGCDSFFESERSNQLTCSPACRVKAHRNAAITRLRVFADALDVSVAAMQQAEAIRRLRSDLANRVLNRSIEFNDAMHLVVVEYRKQLFAAVIGSC</sequence>
<organism evidence="1 2">
    <name type="scientific">Nitrobacter hamburgensis (strain DSM 10229 / NCIMB 13809 / X14)</name>
    <dbReference type="NCBI Taxonomy" id="323097"/>
    <lineage>
        <taxon>Bacteria</taxon>
        <taxon>Pseudomonadati</taxon>
        <taxon>Pseudomonadota</taxon>
        <taxon>Alphaproteobacteria</taxon>
        <taxon>Hyphomicrobiales</taxon>
        <taxon>Nitrobacteraceae</taxon>
        <taxon>Nitrobacter</taxon>
    </lineage>
</organism>
<protein>
    <submittedName>
        <fullName evidence="1">Uncharacterized protein</fullName>
    </submittedName>
</protein>
<dbReference type="HOGENOM" id="CLU_2168290_0_0_5"/>
<keyword evidence="2" id="KW-1185">Reference proteome</keyword>
<name>Q1QJH5_NITHX</name>
<dbReference type="STRING" id="323097.Nham_2854"/>
<dbReference type="EMBL" id="CP000319">
    <property type="protein sequence ID" value="ABE63622.1"/>
    <property type="molecule type" value="Genomic_DNA"/>
</dbReference>
<dbReference type="OrthoDB" id="7872799at2"/>
<evidence type="ECO:0000313" key="2">
    <source>
        <dbReference type="Proteomes" id="UP000001953"/>
    </source>
</evidence>
<dbReference type="KEGG" id="nha:Nham_2854"/>
<reference evidence="1 2" key="1">
    <citation type="submission" date="2006-03" db="EMBL/GenBank/DDBJ databases">
        <title>Complete sequence of chromosome of Nitrobacter hamburgensis X14.</title>
        <authorList>
            <consortium name="US DOE Joint Genome Institute"/>
            <person name="Copeland A."/>
            <person name="Lucas S."/>
            <person name="Lapidus A."/>
            <person name="Barry K."/>
            <person name="Detter J.C."/>
            <person name="Glavina del Rio T."/>
            <person name="Hammon N."/>
            <person name="Israni S."/>
            <person name="Dalin E."/>
            <person name="Tice H."/>
            <person name="Pitluck S."/>
            <person name="Chain P."/>
            <person name="Malfatti S."/>
            <person name="Shin M."/>
            <person name="Vergez L."/>
            <person name="Schmutz J."/>
            <person name="Larimer F."/>
            <person name="Land M."/>
            <person name="Hauser L."/>
            <person name="Kyrpides N."/>
            <person name="Ivanova N."/>
            <person name="Ward B."/>
            <person name="Arp D."/>
            <person name="Klotz M."/>
            <person name="Stein L."/>
            <person name="O'Mullan G."/>
            <person name="Starkenburg S."/>
            <person name="Sayavedra L."/>
            <person name="Poret-Peterson A.T."/>
            <person name="Gentry M.E."/>
            <person name="Bruce D."/>
            <person name="Richardson P."/>
        </authorList>
    </citation>
    <scope>NUCLEOTIDE SEQUENCE [LARGE SCALE GENOMIC DNA]</scope>
    <source>
        <strain evidence="2">DSM 10229 / NCIMB 13809 / X14</strain>
    </source>
</reference>
<evidence type="ECO:0000313" key="1">
    <source>
        <dbReference type="EMBL" id="ABE63622.1"/>
    </source>
</evidence>
<dbReference type="AlphaFoldDB" id="Q1QJH5"/>
<dbReference type="RefSeq" id="WP_011511286.1">
    <property type="nucleotide sequence ID" value="NC_007964.1"/>
</dbReference>
<gene>
    <name evidence="1" type="ordered locus">Nham_2854</name>
</gene>
<dbReference type="Proteomes" id="UP000001953">
    <property type="component" value="Chromosome"/>
</dbReference>